<feature type="domain" description="Erythromycin biosynthesis protein CIII-like C-terminal" evidence="2">
    <location>
        <begin position="326"/>
        <end position="411"/>
    </location>
</feature>
<organism evidence="3 4">
    <name type="scientific">Gordonia lacunae</name>
    <dbReference type="NCBI Taxonomy" id="417102"/>
    <lineage>
        <taxon>Bacteria</taxon>
        <taxon>Bacillati</taxon>
        <taxon>Actinomycetota</taxon>
        <taxon>Actinomycetes</taxon>
        <taxon>Mycobacteriales</taxon>
        <taxon>Gordoniaceae</taxon>
        <taxon>Gordonia</taxon>
    </lineage>
</organism>
<sequence>MTAHHISIVLYGSRGDIQPGVCLALELQARGHRVSVLAPPNLSGLARAVGVREVHEIGLDSDAAWSSDGARSARGSRNPLARIAFALRTVRGGFDALDADLERLFVPESAPLHDTGLLVAAPLCQDRIVALAERLGVPLTVLRYGPMSENGLIGAVPGLTERWSPAAKRRSWRVADRLTWVATGWNENRFRRRIGLAPSRGPLPRRLVADGIPQIQAYDAEMVPGLAAEWDDRKPLVGFFDLPAASRPGIAEIGADTTELAGWLDAGEPPLFLTFGSMPILDTPTLITRWRSAARAHGVRCLIAMGDATGIDPDDPDVFHTAGVDHASVLPRCVATVHHGGAGTTAAGLRAGLPSLVCAVTADQPFWGERVRALGVGEALRLSTFTDEDALAGLKTVLADETRSAAAAFARRMTSPDKAVAAAADICEARLR</sequence>
<dbReference type="GO" id="GO:0005975">
    <property type="term" value="P:carbohydrate metabolic process"/>
    <property type="evidence" value="ECO:0007669"/>
    <property type="project" value="InterPro"/>
</dbReference>
<dbReference type="Proteomes" id="UP000194632">
    <property type="component" value="Unassembled WGS sequence"/>
</dbReference>
<protein>
    <submittedName>
        <fullName evidence="3">Glycosyl transferase</fullName>
    </submittedName>
</protein>
<comment type="caution">
    <text evidence="3">The sequence shown here is derived from an EMBL/GenBank/DDBJ whole genome shotgun (WGS) entry which is preliminary data.</text>
</comment>
<dbReference type="CDD" id="cd03784">
    <property type="entry name" value="GT1_Gtf-like"/>
    <property type="match status" value="1"/>
</dbReference>
<dbReference type="InterPro" id="IPR010610">
    <property type="entry name" value="EryCIII-like_C"/>
</dbReference>
<dbReference type="InterPro" id="IPR050426">
    <property type="entry name" value="Glycosyltransferase_28"/>
</dbReference>
<accession>A0A243Q933</accession>
<dbReference type="EMBL" id="NGFO01000014">
    <property type="protein sequence ID" value="OUC78260.1"/>
    <property type="molecule type" value="Genomic_DNA"/>
</dbReference>
<dbReference type="InterPro" id="IPR002213">
    <property type="entry name" value="UDP_glucos_trans"/>
</dbReference>
<keyword evidence="3" id="KW-0808">Transferase</keyword>
<evidence type="ECO:0000259" key="2">
    <source>
        <dbReference type="Pfam" id="PF06722"/>
    </source>
</evidence>
<dbReference type="GO" id="GO:0033072">
    <property type="term" value="P:vancomycin biosynthetic process"/>
    <property type="evidence" value="ECO:0007669"/>
    <property type="project" value="UniProtKB-ARBA"/>
</dbReference>
<dbReference type="AlphaFoldDB" id="A0A243Q933"/>
<dbReference type="FunFam" id="3.40.50.2000:FF:000009">
    <property type="entry name" value="Sterol 3-beta-glucosyltransferase UGT80A2"/>
    <property type="match status" value="1"/>
</dbReference>
<feature type="domain" description="Glycosyltransferase family 28 N-terminal" evidence="1">
    <location>
        <begin position="8"/>
        <end position="143"/>
    </location>
</feature>
<evidence type="ECO:0000259" key="1">
    <source>
        <dbReference type="Pfam" id="PF03033"/>
    </source>
</evidence>
<proteinExistence type="predicted"/>
<dbReference type="PANTHER" id="PTHR48050">
    <property type="entry name" value="STEROL 3-BETA-GLUCOSYLTRANSFERASE"/>
    <property type="match status" value="1"/>
</dbReference>
<dbReference type="OrthoDB" id="3253247at2"/>
<keyword evidence="4" id="KW-1185">Reference proteome</keyword>
<dbReference type="PANTHER" id="PTHR48050:SF13">
    <property type="entry name" value="STEROL 3-BETA-GLUCOSYLTRANSFERASE UGT80A2"/>
    <property type="match status" value="1"/>
</dbReference>
<dbReference type="GO" id="GO:0016758">
    <property type="term" value="F:hexosyltransferase activity"/>
    <property type="evidence" value="ECO:0007669"/>
    <property type="project" value="InterPro"/>
</dbReference>
<gene>
    <name evidence="3" type="ORF">CA982_13635</name>
</gene>
<name>A0A243Q933_9ACTN</name>
<evidence type="ECO:0000313" key="4">
    <source>
        <dbReference type="Proteomes" id="UP000194632"/>
    </source>
</evidence>
<dbReference type="Pfam" id="PF03033">
    <property type="entry name" value="Glyco_transf_28"/>
    <property type="match status" value="1"/>
</dbReference>
<dbReference type="GO" id="GO:0008194">
    <property type="term" value="F:UDP-glycosyltransferase activity"/>
    <property type="evidence" value="ECO:0007669"/>
    <property type="project" value="InterPro"/>
</dbReference>
<evidence type="ECO:0000313" key="3">
    <source>
        <dbReference type="EMBL" id="OUC78260.1"/>
    </source>
</evidence>
<reference evidence="3 4" key="1">
    <citation type="submission" date="2017-05" db="EMBL/GenBank/DDBJ databases">
        <title>Biotechnological potential of actinobacteria isolated from South African environments.</title>
        <authorList>
            <person name="Le Roes-Hill M."/>
            <person name="Prins A."/>
            <person name="Durrell K.A."/>
        </authorList>
    </citation>
    <scope>NUCLEOTIDE SEQUENCE [LARGE SCALE GENOMIC DNA]</scope>
    <source>
        <strain evidence="3">BS2</strain>
    </source>
</reference>
<dbReference type="Gene3D" id="3.40.50.2000">
    <property type="entry name" value="Glycogen Phosphorylase B"/>
    <property type="match status" value="2"/>
</dbReference>
<dbReference type="SUPFAM" id="SSF53756">
    <property type="entry name" value="UDP-Glycosyltransferase/glycogen phosphorylase"/>
    <property type="match status" value="1"/>
</dbReference>
<dbReference type="InterPro" id="IPR004276">
    <property type="entry name" value="GlycoTrans_28_N"/>
</dbReference>
<dbReference type="STRING" id="417102.CA982_13635"/>
<dbReference type="Pfam" id="PF06722">
    <property type="entry name" value="EryCIII-like_C"/>
    <property type="match status" value="1"/>
</dbReference>
<dbReference type="RefSeq" id="WP_086535857.1">
    <property type="nucleotide sequence ID" value="NZ_NGFO01000014.1"/>
</dbReference>